<feature type="transmembrane region" description="Helical" evidence="9">
    <location>
        <begin position="20"/>
        <end position="38"/>
    </location>
</feature>
<dbReference type="PANTHER" id="PTHR48416:SF1">
    <property type="entry name" value="CYTOCHROME C OXIDASE SUBUNIT 6C"/>
    <property type="match status" value="1"/>
</dbReference>
<keyword evidence="4 9" id="KW-0812">Transmembrane</keyword>
<dbReference type="InterPro" id="IPR034884">
    <property type="entry name" value="Cytochrome_c_oxidase_VIc/VIIs"/>
</dbReference>
<keyword evidence="8 9" id="KW-0472">Membrane</keyword>
<dbReference type="EMBL" id="VIIS01001341">
    <property type="protein sequence ID" value="KAF0299691.1"/>
    <property type="molecule type" value="Genomic_DNA"/>
</dbReference>
<accession>A0A6A4WCN5</accession>
<dbReference type="PANTHER" id="PTHR48416">
    <property type="entry name" value="CYTOCHROME C OXIDASE SUBUNIT 6C"/>
    <property type="match status" value="1"/>
</dbReference>
<dbReference type="InterPro" id="IPR051389">
    <property type="entry name" value="Cytochrome_c_oxidase_VIc"/>
</dbReference>
<evidence type="ECO:0000256" key="6">
    <source>
        <dbReference type="ARBA" id="ARBA00022989"/>
    </source>
</evidence>
<comment type="caution">
    <text evidence="10">The sequence shown here is derived from an EMBL/GenBank/DDBJ whole genome shotgun (WGS) entry which is preliminary data.</text>
</comment>
<keyword evidence="6 9" id="KW-1133">Transmembrane helix</keyword>
<comment type="subcellular location">
    <subcellularLocation>
        <location evidence="1">Mitochondrion inner membrane</location>
        <topology evidence="1">Single-pass membrane protein</topology>
    </subcellularLocation>
</comment>
<evidence type="ECO:0000313" key="11">
    <source>
        <dbReference type="Proteomes" id="UP000440578"/>
    </source>
</evidence>
<gene>
    <name evidence="10" type="primary">Cox6c</name>
    <name evidence="10" type="ORF">FJT64_027643</name>
</gene>
<dbReference type="InterPro" id="IPR037169">
    <property type="entry name" value="Cytochrome_c_oxidase_VIc_sf"/>
</dbReference>
<evidence type="ECO:0000256" key="7">
    <source>
        <dbReference type="ARBA" id="ARBA00023128"/>
    </source>
</evidence>
<evidence type="ECO:0000256" key="1">
    <source>
        <dbReference type="ARBA" id="ARBA00004434"/>
    </source>
</evidence>
<organism evidence="10 11">
    <name type="scientific">Amphibalanus amphitrite</name>
    <name type="common">Striped barnacle</name>
    <name type="synonym">Balanus amphitrite</name>
    <dbReference type="NCBI Taxonomy" id="1232801"/>
    <lineage>
        <taxon>Eukaryota</taxon>
        <taxon>Metazoa</taxon>
        <taxon>Ecdysozoa</taxon>
        <taxon>Arthropoda</taxon>
        <taxon>Crustacea</taxon>
        <taxon>Multicrustacea</taxon>
        <taxon>Cirripedia</taxon>
        <taxon>Thoracica</taxon>
        <taxon>Thoracicalcarea</taxon>
        <taxon>Balanomorpha</taxon>
        <taxon>Balanoidea</taxon>
        <taxon>Balanidae</taxon>
        <taxon>Amphibalaninae</taxon>
        <taxon>Amphibalanus</taxon>
    </lineage>
</organism>
<keyword evidence="7" id="KW-0496">Mitochondrion</keyword>
<evidence type="ECO:0000256" key="8">
    <source>
        <dbReference type="ARBA" id="ARBA00023136"/>
    </source>
</evidence>
<protein>
    <submittedName>
        <fullName evidence="10">Cytochrome c oxidase subunit 6C</fullName>
    </submittedName>
</protein>
<keyword evidence="11" id="KW-1185">Reference proteome</keyword>
<dbReference type="GO" id="GO:0005743">
    <property type="term" value="C:mitochondrial inner membrane"/>
    <property type="evidence" value="ECO:0007669"/>
    <property type="project" value="UniProtKB-SubCell"/>
</dbReference>
<dbReference type="Gene3D" id="4.10.93.10">
    <property type="entry name" value="Mitochondrial cytochrome c oxidase subunit VIc/VIIs"/>
    <property type="match status" value="1"/>
</dbReference>
<dbReference type="Proteomes" id="UP000440578">
    <property type="component" value="Unassembled WGS sequence"/>
</dbReference>
<comment type="similarity">
    <text evidence="3">Belongs to the cytochrome c oxidase subunit 6c family.</text>
</comment>
<comment type="pathway">
    <text evidence="2">Energy metabolism; oxidative phosphorylation.</text>
</comment>
<keyword evidence="5" id="KW-0999">Mitochondrion inner membrane</keyword>
<evidence type="ECO:0000256" key="4">
    <source>
        <dbReference type="ARBA" id="ARBA00022692"/>
    </source>
</evidence>
<evidence type="ECO:0000256" key="3">
    <source>
        <dbReference type="ARBA" id="ARBA00007204"/>
    </source>
</evidence>
<proteinExistence type="inferred from homology"/>
<reference evidence="10 11" key="1">
    <citation type="submission" date="2019-07" db="EMBL/GenBank/DDBJ databases">
        <title>Draft genome assembly of a fouling barnacle, Amphibalanus amphitrite (Darwin, 1854): The first reference genome for Thecostraca.</title>
        <authorList>
            <person name="Kim W."/>
        </authorList>
    </citation>
    <scope>NUCLEOTIDE SEQUENCE [LARGE SCALE GENOMIC DNA]</scope>
    <source>
        <strain evidence="10">SNU_AA5</strain>
        <tissue evidence="10">Soma without cirri and trophi</tissue>
    </source>
</reference>
<evidence type="ECO:0000313" key="10">
    <source>
        <dbReference type="EMBL" id="KAF0299691.1"/>
    </source>
</evidence>
<evidence type="ECO:0000256" key="2">
    <source>
        <dbReference type="ARBA" id="ARBA00004673"/>
    </source>
</evidence>
<dbReference type="AlphaFoldDB" id="A0A6A4WCN5"/>
<dbReference type="SUPFAM" id="SSF81415">
    <property type="entry name" value="Mitochondrial cytochrome c oxidase subunit VIc"/>
    <property type="match status" value="1"/>
</dbReference>
<dbReference type="Pfam" id="PF02937">
    <property type="entry name" value="COX6C"/>
    <property type="match status" value="1"/>
</dbReference>
<evidence type="ECO:0000256" key="9">
    <source>
        <dbReference type="SAM" id="Phobius"/>
    </source>
</evidence>
<dbReference type="OrthoDB" id="10051322at2759"/>
<name>A0A6A4WCN5_AMPAM</name>
<evidence type="ECO:0000256" key="5">
    <source>
        <dbReference type="ARBA" id="ARBA00022792"/>
    </source>
</evidence>
<sequence length="75" mass="8511">MSLAKPQMRNLLQAAIKKNLAITAGVTTAAVAAYYFLVKAPRKQKYAEFYKNYDAEAEFERMRKLGLFQACSKDD</sequence>